<gene>
    <name evidence="1" type="ORF">QX249_10080</name>
</gene>
<dbReference type="EMBL" id="JAUHGG010000003">
    <property type="protein sequence ID" value="MDS1821006.1"/>
    <property type="molecule type" value="Genomic_DNA"/>
</dbReference>
<protein>
    <submittedName>
        <fullName evidence="1">Uncharacterized protein</fullName>
    </submittedName>
</protein>
<evidence type="ECO:0000313" key="1">
    <source>
        <dbReference type="EMBL" id="MDS1821006.1"/>
    </source>
</evidence>
<accession>A0AAW8PXR0</accession>
<sequence length="146" mass="16400">MSKPDPLKELLDNVTSVCSESSTTITIKHETVKDALKSELVKNYPALKNLLKAILANKRHEIIAQIAQQLNSVISDEHNLLKNPQLETEQLSLKVSSEIEESFLFFDENGLSDAQKEVVLKFNAQAKELLKVLADLKAKDQDQDQE</sequence>
<dbReference type="Proteomes" id="UP001253193">
    <property type="component" value="Unassembled WGS sequence"/>
</dbReference>
<dbReference type="RefSeq" id="WP_311019801.1">
    <property type="nucleotide sequence ID" value="NZ_JAUHGG010000003.1"/>
</dbReference>
<dbReference type="AlphaFoldDB" id="A0AAW8PXR0"/>
<evidence type="ECO:0000313" key="2">
    <source>
        <dbReference type="Proteomes" id="UP001253193"/>
    </source>
</evidence>
<comment type="caution">
    <text evidence="1">The sequence shown here is derived from an EMBL/GenBank/DDBJ whole genome shotgun (WGS) entry which is preliminary data.</text>
</comment>
<reference evidence="1" key="1">
    <citation type="submission" date="2023-06" db="EMBL/GenBank/DDBJ databases">
        <title>Genomic Diversity of Vibrio spp. and Metagenomic Analysis of Pathogens in Florida Gulf Coastal Waters Following Hurricane Ian.</title>
        <authorList>
            <person name="Brumfield K.D."/>
        </authorList>
    </citation>
    <scope>NUCLEOTIDE SEQUENCE</scope>
    <source>
        <strain evidence="1">WBS2B-138</strain>
    </source>
</reference>
<name>A0AAW8PXR0_VIBPH</name>
<organism evidence="1 2">
    <name type="scientific">Vibrio parahaemolyticus</name>
    <dbReference type="NCBI Taxonomy" id="670"/>
    <lineage>
        <taxon>Bacteria</taxon>
        <taxon>Pseudomonadati</taxon>
        <taxon>Pseudomonadota</taxon>
        <taxon>Gammaproteobacteria</taxon>
        <taxon>Vibrionales</taxon>
        <taxon>Vibrionaceae</taxon>
        <taxon>Vibrio</taxon>
    </lineage>
</organism>
<proteinExistence type="predicted"/>